<evidence type="ECO:0000313" key="5">
    <source>
        <dbReference type="EMBL" id="MBB4618490.1"/>
    </source>
</evidence>
<evidence type="ECO:0000313" key="6">
    <source>
        <dbReference type="Proteomes" id="UP000574769"/>
    </source>
</evidence>
<dbReference type="CDD" id="cd01949">
    <property type="entry name" value="GGDEF"/>
    <property type="match status" value="1"/>
</dbReference>
<dbReference type="RefSeq" id="WP_184115401.1">
    <property type="nucleotide sequence ID" value="NZ_JACHNY010000005.1"/>
</dbReference>
<dbReference type="InterPro" id="IPR011623">
    <property type="entry name" value="7TMR_DISM_rcpt_extracell_dom1"/>
</dbReference>
<dbReference type="PANTHER" id="PTHR44757:SF2">
    <property type="entry name" value="BIOFILM ARCHITECTURE MAINTENANCE PROTEIN MBAA"/>
    <property type="match status" value="1"/>
</dbReference>
<dbReference type="InterPro" id="IPR035919">
    <property type="entry name" value="EAL_sf"/>
</dbReference>
<reference evidence="5 6" key="1">
    <citation type="submission" date="2020-08" db="EMBL/GenBank/DDBJ databases">
        <title>Genomic Encyclopedia of Type Strains, Phase IV (KMG-IV): sequencing the most valuable type-strain genomes for metagenomic binning, comparative biology and taxonomic classification.</title>
        <authorList>
            <person name="Goeker M."/>
        </authorList>
    </citation>
    <scope>NUCLEOTIDE SEQUENCE [LARGE SCALE GENOMIC DNA]</scope>
    <source>
        <strain evidence="5 6">DSM 15867</strain>
    </source>
</reference>
<protein>
    <submittedName>
        <fullName evidence="5">Diguanylate cyclase (GGDEF)-like protein</fullName>
    </submittedName>
</protein>
<evidence type="ECO:0000259" key="3">
    <source>
        <dbReference type="PROSITE" id="PS50883"/>
    </source>
</evidence>
<keyword evidence="6" id="KW-1185">Reference proteome</keyword>
<dbReference type="Pfam" id="PF07695">
    <property type="entry name" value="7TMR-DISM_7TM"/>
    <property type="match status" value="1"/>
</dbReference>
<evidence type="ECO:0000256" key="2">
    <source>
        <dbReference type="SAM" id="SignalP"/>
    </source>
</evidence>
<feature type="signal peptide" evidence="2">
    <location>
        <begin position="1"/>
        <end position="18"/>
    </location>
</feature>
<dbReference type="InterPro" id="IPR052155">
    <property type="entry name" value="Biofilm_reg_signaling"/>
</dbReference>
<evidence type="ECO:0000256" key="1">
    <source>
        <dbReference type="SAM" id="Phobius"/>
    </source>
</evidence>
<dbReference type="EMBL" id="JACHNY010000005">
    <property type="protein sequence ID" value="MBB4618490.1"/>
    <property type="molecule type" value="Genomic_DNA"/>
</dbReference>
<dbReference type="SMART" id="SM00267">
    <property type="entry name" value="GGDEF"/>
    <property type="match status" value="1"/>
</dbReference>
<dbReference type="AlphaFoldDB" id="A0A7W7AK48"/>
<feature type="transmembrane region" description="Helical" evidence="1">
    <location>
        <begin position="206"/>
        <end position="227"/>
    </location>
</feature>
<feature type="transmembrane region" description="Helical" evidence="1">
    <location>
        <begin position="298"/>
        <end position="318"/>
    </location>
</feature>
<dbReference type="Gene3D" id="3.20.20.450">
    <property type="entry name" value="EAL domain"/>
    <property type="match status" value="1"/>
</dbReference>
<proteinExistence type="predicted"/>
<gene>
    <name evidence="5" type="ORF">GGQ96_002633</name>
</gene>
<accession>A0A7W7AK48</accession>
<keyword evidence="2" id="KW-0732">Signal</keyword>
<dbReference type="PROSITE" id="PS50887">
    <property type="entry name" value="GGDEF"/>
    <property type="match status" value="1"/>
</dbReference>
<comment type="caution">
    <text evidence="5">The sequence shown here is derived from an EMBL/GenBank/DDBJ whole genome shotgun (WGS) entry which is preliminary data.</text>
</comment>
<keyword evidence="1" id="KW-0472">Membrane</keyword>
<dbReference type="SMART" id="SM00052">
    <property type="entry name" value="EAL"/>
    <property type="match status" value="1"/>
</dbReference>
<keyword evidence="1" id="KW-0812">Transmembrane</keyword>
<dbReference type="InterPro" id="IPR029787">
    <property type="entry name" value="Nucleotide_cyclase"/>
</dbReference>
<keyword evidence="1" id="KW-1133">Transmembrane helix</keyword>
<dbReference type="SUPFAM" id="SSF141868">
    <property type="entry name" value="EAL domain-like"/>
    <property type="match status" value="1"/>
</dbReference>
<dbReference type="InterPro" id="IPR000160">
    <property type="entry name" value="GGDEF_dom"/>
</dbReference>
<dbReference type="Pfam" id="PF00990">
    <property type="entry name" value="GGDEF"/>
    <property type="match status" value="1"/>
</dbReference>
<feature type="domain" description="EAL" evidence="3">
    <location>
        <begin position="570"/>
        <end position="815"/>
    </location>
</feature>
<feature type="transmembrane region" description="Helical" evidence="1">
    <location>
        <begin position="269"/>
        <end position="286"/>
    </location>
</feature>
<dbReference type="SUPFAM" id="SSF55073">
    <property type="entry name" value="Nucleotide cyclase"/>
    <property type="match status" value="1"/>
</dbReference>
<dbReference type="CDD" id="cd01948">
    <property type="entry name" value="EAL"/>
    <property type="match status" value="1"/>
</dbReference>
<feature type="transmembrane region" description="Helical" evidence="1">
    <location>
        <begin position="355"/>
        <end position="376"/>
    </location>
</feature>
<dbReference type="NCBIfam" id="TIGR00254">
    <property type="entry name" value="GGDEF"/>
    <property type="match status" value="1"/>
</dbReference>
<feature type="chain" id="PRO_5031061629" evidence="2">
    <location>
        <begin position="19"/>
        <end position="815"/>
    </location>
</feature>
<dbReference type="PROSITE" id="PS50883">
    <property type="entry name" value="EAL"/>
    <property type="match status" value="1"/>
</dbReference>
<dbReference type="InterPro" id="IPR001633">
    <property type="entry name" value="EAL_dom"/>
</dbReference>
<feature type="transmembrane region" description="Helical" evidence="1">
    <location>
        <begin position="239"/>
        <end position="257"/>
    </location>
</feature>
<dbReference type="PANTHER" id="PTHR44757">
    <property type="entry name" value="DIGUANYLATE CYCLASE DGCP"/>
    <property type="match status" value="1"/>
</dbReference>
<name>A0A7W7AK48_9SPHN</name>
<dbReference type="Proteomes" id="UP000574769">
    <property type="component" value="Unassembled WGS sequence"/>
</dbReference>
<feature type="transmembrane region" description="Helical" evidence="1">
    <location>
        <begin position="325"/>
        <end position="343"/>
    </location>
</feature>
<dbReference type="InterPro" id="IPR043128">
    <property type="entry name" value="Rev_trsase/Diguanyl_cyclase"/>
</dbReference>
<feature type="transmembrane region" description="Helical" evidence="1">
    <location>
        <begin position="166"/>
        <end position="186"/>
    </location>
</feature>
<dbReference type="Gene3D" id="3.30.70.270">
    <property type="match status" value="1"/>
</dbReference>
<organism evidence="5 6">
    <name type="scientific">Sphingomonas abaci</name>
    <dbReference type="NCBI Taxonomy" id="237611"/>
    <lineage>
        <taxon>Bacteria</taxon>
        <taxon>Pseudomonadati</taxon>
        <taxon>Pseudomonadota</taxon>
        <taxon>Alphaproteobacteria</taxon>
        <taxon>Sphingomonadales</taxon>
        <taxon>Sphingomonadaceae</taxon>
        <taxon>Sphingomonas</taxon>
    </lineage>
</organism>
<evidence type="ECO:0000259" key="4">
    <source>
        <dbReference type="PROSITE" id="PS50887"/>
    </source>
</evidence>
<sequence length="815" mass="88232">MKLGWLSLLWLPAVPAVAEARSVDLRPGLCGVVLPDPSSATVVRQGPYRCGTETPSATARGWLWLRLDATRLRGLQPGWRVAFDQTRFRKVALLVETGAGTRRTTLDQWALDGHWAPGGRLFFTIHDPGASVRGLYLGFEGVDDLSLIRRLDAQPADGPGSTDAPWLWIIGLFTGTVLSALCYNLVIGTNRQRAHRQWPYRRWYVLWASLSLLYGLIWSNVAGFLVPGLVGPVAVRIDYVLVGLLIAVGNGFFFALVDEDLLPAWLPRGGRLLGLAGIVAGVIASIGHPVPAVPSDRALNALAGIATLWVGLAGLVAVWRGSRAARFYLLGWGPVIVMLLARLGRNLGLLPSGDAIDMATFSAFAFEALVLSLAIADRFDRLRRERDQARAAHDIERAEARAVHLSAQTDFLTGLGNRKRFQHDITTLIASGHGFILYLADVDYLKQVNDRLGHAGGDALLHQVGEMLAQVAEAQGGFAARIGGDEFALLLRDDMMTGTAFDTVQGAAWHFAEERGIVSLSIGSARFPEDADTPDLLYQNADLALYKAKGLGRGRQQSYHPLLRIDRRAQAALATDAEAALRRGEFRLFLQPIVDLATRRIEAHEGLLRWQHPVYGLMLPHQFETVLGSGTIAPRIQAWVLESALEHLRDAKGSIGRLGVNFTSLQLAEPGAARRVLDRLAHHGVAPGMLCVEVTETVMLDRGAEAVVQTLHELSAAGIKLALDDFGTGFASLIHLRRLPIDTIKIDRSFIAGLSEDDRGAAAIIHAIVSLGHDLGKSVVAEGVETEAQASALRALGCRRGQGYLYGMPRAAAAA</sequence>
<feature type="domain" description="GGDEF" evidence="4">
    <location>
        <begin position="433"/>
        <end position="561"/>
    </location>
</feature>
<dbReference type="Pfam" id="PF00563">
    <property type="entry name" value="EAL"/>
    <property type="match status" value="1"/>
</dbReference>